<keyword evidence="9" id="KW-0732">Signal</keyword>
<dbReference type="GeneTree" id="ENSGT00390000011553"/>
<evidence type="ECO:0000256" key="1">
    <source>
        <dbReference type="ARBA" id="ARBA00004123"/>
    </source>
</evidence>
<dbReference type="GO" id="GO:0005634">
    <property type="term" value="C:nucleus"/>
    <property type="evidence" value="ECO:0007669"/>
    <property type="project" value="UniProtKB-SubCell"/>
</dbReference>
<dbReference type="InterPro" id="IPR029156">
    <property type="entry name" value="CTC1"/>
</dbReference>
<dbReference type="PANTHER" id="PTHR14865:SF2">
    <property type="entry name" value="CST COMPLEX SUBUNIT CTC1"/>
    <property type="match status" value="1"/>
</dbReference>
<comment type="subcellular location">
    <subcellularLocation>
        <location evidence="2">Chromosome</location>
        <location evidence="2">Telomere</location>
    </subcellularLocation>
    <subcellularLocation>
        <location evidence="1">Nucleus</location>
    </subcellularLocation>
</comment>
<proteinExistence type="inferred from homology"/>
<evidence type="ECO:0000256" key="4">
    <source>
        <dbReference type="ARBA" id="ARBA00016175"/>
    </source>
</evidence>
<keyword evidence="5" id="KW-0158">Chromosome</keyword>
<evidence type="ECO:0000256" key="3">
    <source>
        <dbReference type="ARBA" id="ARBA00006332"/>
    </source>
</evidence>
<dbReference type="AlphaFoldDB" id="A0A803JBX8"/>
<reference evidence="10" key="1">
    <citation type="journal article" date="2010" name="Science">
        <title>The genome of the Western clawed frog Xenopus tropicalis.</title>
        <authorList>
            <person name="Hellsten U."/>
            <person name="Harland R.M."/>
            <person name="Gilchrist M.J."/>
            <person name="Hendrix D."/>
            <person name="Jurka J."/>
            <person name="Kapitonov V."/>
            <person name="Ovcharenko I."/>
            <person name="Putnam N.H."/>
            <person name="Shu S."/>
            <person name="Taher L."/>
            <person name="Blitz I.L."/>
            <person name="Blumberg B."/>
            <person name="Dichmann D.S."/>
            <person name="Dubchak I."/>
            <person name="Amaya E."/>
            <person name="Detter J.C."/>
            <person name="Fletcher R."/>
            <person name="Gerhard D.S."/>
            <person name="Goodstein D."/>
            <person name="Graves T."/>
            <person name="Grigoriev I.V."/>
            <person name="Grimwood J."/>
            <person name="Kawashima T."/>
            <person name="Lindquist E."/>
            <person name="Lucas S.M."/>
            <person name="Mead P.E."/>
            <person name="Mitros T."/>
            <person name="Ogino H."/>
            <person name="Ohta Y."/>
            <person name="Poliakov A.V."/>
            <person name="Pollet N."/>
            <person name="Robert J."/>
            <person name="Salamov A."/>
            <person name="Sater A.K."/>
            <person name="Schmutz J."/>
            <person name="Terry A."/>
            <person name="Vize P.D."/>
            <person name="Warren W.C."/>
            <person name="Wells D."/>
            <person name="Wills A."/>
            <person name="Wilson R.K."/>
            <person name="Zimmerman L.B."/>
            <person name="Zorn A.M."/>
            <person name="Grainger R."/>
            <person name="Grammer T."/>
            <person name="Khokha M.K."/>
            <person name="Richardson P.M."/>
            <person name="Rokhsar D.S."/>
        </authorList>
    </citation>
    <scope>NUCLEOTIDE SEQUENCE [LARGE SCALE GENOMIC DNA]</scope>
    <source>
        <strain evidence="10">Nigerian</strain>
    </source>
</reference>
<feature type="signal peptide" evidence="9">
    <location>
        <begin position="1"/>
        <end position="18"/>
    </location>
</feature>
<dbReference type="Bgee" id="ENSXETG00000031858">
    <property type="expression patterns" value="Expressed in 2-cell stage embryo and 13 other cell types or tissues"/>
</dbReference>
<evidence type="ECO:0000256" key="5">
    <source>
        <dbReference type="ARBA" id="ARBA00022454"/>
    </source>
</evidence>
<comment type="similarity">
    <text evidence="3">Belongs to the CTC1 family.</text>
</comment>
<name>A0A803JBX8_XENTR</name>
<evidence type="ECO:0000256" key="6">
    <source>
        <dbReference type="ARBA" id="ARBA00022895"/>
    </source>
</evidence>
<evidence type="ECO:0000256" key="8">
    <source>
        <dbReference type="ARBA" id="ARBA00023242"/>
    </source>
</evidence>
<sequence>MAVLSLLVDYVFLQVAQWLECAQQHARDCLWEGEGSPPPDLTENLIRCLSRHCPQLPLSYSFTPISQLLAFQHSPCVSLLGWSTERYKRWCQEQVELKEATPSPNKPLPRVHLLLVGYITDLPPGESAKHDGNLYVRDRSGCIPCEVLHFDLSCLGALVVLPCWSYIVPQAKGSGGGYLEIISPPEPIVPPPVRETPPECVPPLTPHRASALLKDRLQPRPPRVTVTGRVSRVTSLLSIRHKTFFFFFLQDQRECVPVIVQVSPRLSWYHALRVGETYTVTSLSVSSLRGSSHQVFAVTSSSCLLSSPEFPLPDPVSPAEEISGCSPPGHVGQEIQEERSYQQKAMGVGEKQAKTLTYQGVLTRVVDPRAGLYELDGKVMLCTAYLQLLNGGRGLREGAGVEISDTHLQQSPSPLFPPIVLSCCLRSRLRVTQFSRLCTPLSPVSTAGNLHLHLQFRYHLRLPEYLWACDVSRRLQEKLCPSLVKPRCLQGSLGAGPPGVTEKLLSETLSSFSASGPRCERDLQGEILKEPHECPLREYSPLSPPWSLPALSLLQSVVSDSRYLRAEESTRSLRWTHHSLQPQELRPSLRLLGVLHASPSGRLVLKDQSASVPCLVLPRPPSAWIGCTIEVCHYRLLGETAQDTEKGTSSTITYVQFLLSDARILHLPHDCPTCPPAASLLPRPCKLPKLDGPSASRLFLVRGVEGLVPIPGHDGGFQFQAQAVWLGAPELLTGQVTEREEEQRASWDEEHRPLTKVLLLFCHSAARWFHFLQPNRVYRLIATGEKDLEIFHRQPEDSVQMSSCPVCFRIPCEWALRDVKAPDPPPWPREEPLSVDQALKSSSAGSLLNVTGVVTHRTLCDAQNTRMFPPSGTITESFLPHGVSLKVTVAELDRQAALSVYMNPAGGPYCLGLLPGATILIQGLERKISRAGAVYLRSVPVTCVRVLSAPAESNECLLVPKFTLFSELPRSLIPHRAVCSIACVLSVTLAWVCAACEDVFRAGHCSRSSSCTSQSGVFRAKAWVKAEDGSGEAHIQLQDGALLAALGVPQGLWEALQGRVLSRGEVRVQNRGRNYEVPGEMRSEDALSCYVSHLVSRPAVSRPLILTFKQLAASSRPLPAEPSHLRRFTRGERDYMTHVPPPPTLICLGLEEVEPGTLCRLIQERN</sequence>
<feature type="chain" id="PRO_5031350107" description="CST complex subunit CTC1" evidence="9">
    <location>
        <begin position="19"/>
        <end position="1166"/>
    </location>
</feature>
<dbReference type="Pfam" id="PF15489">
    <property type="entry name" value="CTC1"/>
    <property type="match status" value="1"/>
</dbReference>
<accession>A0A803JBX8</accession>
<keyword evidence="7" id="KW-0238">DNA-binding</keyword>
<evidence type="ECO:0000256" key="2">
    <source>
        <dbReference type="ARBA" id="ARBA00004574"/>
    </source>
</evidence>
<dbReference type="Ensembl" id="ENSXETT00000118190">
    <property type="protein sequence ID" value="ENSXETP00000105373"/>
    <property type="gene ID" value="ENSXETG00000031858"/>
</dbReference>
<keyword evidence="8" id="KW-0539">Nucleus</keyword>
<organism evidence="10">
    <name type="scientific">Xenopus tropicalis</name>
    <name type="common">Western clawed frog</name>
    <name type="synonym">Silurana tropicalis</name>
    <dbReference type="NCBI Taxonomy" id="8364"/>
    <lineage>
        <taxon>Eukaryota</taxon>
        <taxon>Metazoa</taxon>
        <taxon>Chordata</taxon>
        <taxon>Craniata</taxon>
        <taxon>Vertebrata</taxon>
        <taxon>Euteleostomi</taxon>
        <taxon>Amphibia</taxon>
        <taxon>Batrachia</taxon>
        <taxon>Anura</taxon>
        <taxon>Pipoidea</taxon>
        <taxon>Pipidae</taxon>
        <taxon>Xenopodinae</taxon>
        <taxon>Xenopus</taxon>
        <taxon>Silurana</taxon>
    </lineage>
</organism>
<gene>
    <name evidence="10" type="primary">tmem107</name>
</gene>
<evidence type="ECO:0000256" key="9">
    <source>
        <dbReference type="SAM" id="SignalP"/>
    </source>
</evidence>
<reference evidence="10" key="2">
    <citation type="submission" date="2021-03" db="UniProtKB">
        <authorList>
            <consortium name="Ensembl"/>
        </authorList>
    </citation>
    <scope>IDENTIFICATION</scope>
</reference>
<evidence type="ECO:0000313" key="10">
    <source>
        <dbReference type="Ensembl" id="ENSXETP00000105373"/>
    </source>
</evidence>
<dbReference type="GO" id="GO:0003697">
    <property type="term" value="F:single-stranded DNA binding"/>
    <property type="evidence" value="ECO:0007669"/>
    <property type="project" value="InterPro"/>
</dbReference>
<keyword evidence="6" id="KW-0779">Telomere</keyword>
<evidence type="ECO:0000256" key="7">
    <source>
        <dbReference type="ARBA" id="ARBA00023125"/>
    </source>
</evidence>
<protein>
    <recommendedName>
        <fullName evidence="4">CST complex subunit CTC1</fullName>
    </recommendedName>
</protein>
<dbReference type="PANTHER" id="PTHR14865">
    <property type="entry name" value="CST COMPLEX SUBUNIT CTC1"/>
    <property type="match status" value="1"/>
</dbReference>
<dbReference type="GO" id="GO:0000781">
    <property type="term" value="C:chromosome, telomeric region"/>
    <property type="evidence" value="ECO:0007669"/>
    <property type="project" value="UniProtKB-SubCell"/>
</dbReference>
<dbReference type="InterPro" id="IPR042617">
    <property type="entry name" value="CTC1-like"/>
</dbReference>